<dbReference type="PANTHER" id="PTHR33841:SF1">
    <property type="entry name" value="DNA METHYLTRANSFERASE A"/>
    <property type="match status" value="1"/>
</dbReference>
<keyword evidence="3 8" id="KW-0808">Transferase</keyword>
<dbReference type="GO" id="GO:0032259">
    <property type="term" value="P:methylation"/>
    <property type="evidence" value="ECO:0007669"/>
    <property type="project" value="UniProtKB-KW"/>
</dbReference>
<evidence type="ECO:0000256" key="2">
    <source>
        <dbReference type="ARBA" id="ARBA00022603"/>
    </source>
</evidence>
<proteinExistence type="predicted"/>
<evidence type="ECO:0000256" key="4">
    <source>
        <dbReference type="ARBA" id="ARBA00022747"/>
    </source>
</evidence>
<organism evidence="8 9">
    <name type="scientific">Nocardioides albidus</name>
    <dbReference type="NCBI Taxonomy" id="1517589"/>
    <lineage>
        <taxon>Bacteria</taxon>
        <taxon>Bacillati</taxon>
        <taxon>Actinomycetota</taxon>
        <taxon>Actinomycetes</taxon>
        <taxon>Propionibacteriales</taxon>
        <taxon>Nocardioidaceae</taxon>
        <taxon>Nocardioides</taxon>
    </lineage>
</organism>
<evidence type="ECO:0000256" key="5">
    <source>
        <dbReference type="ARBA" id="ARBA00047942"/>
    </source>
</evidence>
<keyword evidence="2 8" id="KW-0489">Methyltransferase</keyword>
<feature type="coiled-coil region" evidence="6">
    <location>
        <begin position="22"/>
        <end position="49"/>
    </location>
</feature>
<dbReference type="GO" id="GO:0008170">
    <property type="term" value="F:N-methyltransferase activity"/>
    <property type="evidence" value="ECO:0007669"/>
    <property type="project" value="InterPro"/>
</dbReference>
<dbReference type="InterPro" id="IPR029063">
    <property type="entry name" value="SAM-dependent_MTases_sf"/>
</dbReference>
<evidence type="ECO:0000313" key="9">
    <source>
        <dbReference type="Proteomes" id="UP000313231"/>
    </source>
</evidence>
<feature type="domain" description="DNA methylase adenine-specific" evidence="7">
    <location>
        <begin position="26"/>
        <end position="243"/>
    </location>
</feature>
<dbReference type="Pfam" id="PF02384">
    <property type="entry name" value="N6_Mtase"/>
    <property type="match status" value="1"/>
</dbReference>
<dbReference type="GO" id="GO:0009007">
    <property type="term" value="F:site-specific DNA-methyltransferase (adenine-specific) activity"/>
    <property type="evidence" value="ECO:0007669"/>
    <property type="project" value="UniProtKB-EC"/>
</dbReference>
<sequence>MTITGLRSVRWIRARVASMACRTGADEAADEYERRLALHERDRRRSQGAFYTPAELVDWVLDRALPGAATVLDPACGTGHFLVAAARRAGVRAVHGSDLDEEAVRIARERLRAEDPSVPAEQIARQVIVADGLTAWEGQVFDAVVGNPPFLGQLRRRSAGRSEEHRRGLGAYTDTSAVFLRRALDHVAPGGAVALVQPISVLAARDAGPVRAAIAEQGAVTDFWCSERPVFTGTSVSTCVPVVRIGASPATDPESWGALAAPAFGIPTVTLSSDTGTIGDLATCTADFRDQYYGLAPFVHDRLPGGTPLITTGLIEPAESRWGTAPTRFARRRYDAPAVDLDALRADGALAPWAGARLVPKLLVAGQGRVIEAVADEAGAWLPSVPVVSVVPHDRADLWRLLAVLLAPPVVAHAATRYLGTGLTPGSVKVSARQLGALPLPADAGAGAEGAELARRAQRAGADERAGLLVAAGRVMTAAYAGSDEVHAWWAARVRRTDESGSADRSVPA</sequence>
<gene>
    <name evidence="8" type="ORF">FHP29_11095</name>
</gene>
<evidence type="ECO:0000313" key="8">
    <source>
        <dbReference type="EMBL" id="TNM39450.1"/>
    </source>
</evidence>
<evidence type="ECO:0000259" key="7">
    <source>
        <dbReference type="Pfam" id="PF02384"/>
    </source>
</evidence>
<dbReference type="Proteomes" id="UP000313231">
    <property type="component" value="Unassembled WGS sequence"/>
</dbReference>
<dbReference type="GO" id="GO:0003677">
    <property type="term" value="F:DNA binding"/>
    <property type="evidence" value="ECO:0007669"/>
    <property type="project" value="InterPro"/>
</dbReference>
<reference evidence="8 9" key="1">
    <citation type="journal article" date="2016" name="Int. J. Syst. Evol. Microbiol.">
        <title>Nocardioides albidus sp. nov., an actinobacterium isolated from garden soil.</title>
        <authorList>
            <person name="Singh H."/>
            <person name="Du J."/>
            <person name="Trinh H."/>
            <person name="Won K."/>
            <person name="Yang J.E."/>
            <person name="Yin C."/>
            <person name="Kook M."/>
            <person name="Yi T.H."/>
        </authorList>
    </citation>
    <scope>NUCLEOTIDE SEQUENCE [LARGE SCALE GENOMIC DNA]</scope>
    <source>
        <strain evidence="8 9">CCTCC AB 2015297</strain>
    </source>
</reference>
<comment type="catalytic activity">
    <reaction evidence="5">
        <text>a 2'-deoxyadenosine in DNA + S-adenosyl-L-methionine = an N(6)-methyl-2'-deoxyadenosine in DNA + S-adenosyl-L-homocysteine + H(+)</text>
        <dbReference type="Rhea" id="RHEA:15197"/>
        <dbReference type="Rhea" id="RHEA-COMP:12418"/>
        <dbReference type="Rhea" id="RHEA-COMP:12419"/>
        <dbReference type="ChEBI" id="CHEBI:15378"/>
        <dbReference type="ChEBI" id="CHEBI:57856"/>
        <dbReference type="ChEBI" id="CHEBI:59789"/>
        <dbReference type="ChEBI" id="CHEBI:90615"/>
        <dbReference type="ChEBI" id="CHEBI:90616"/>
        <dbReference type="EC" id="2.1.1.72"/>
    </reaction>
</comment>
<dbReference type="Gene3D" id="3.40.50.150">
    <property type="entry name" value="Vaccinia Virus protein VP39"/>
    <property type="match status" value="1"/>
</dbReference>
<evidence type="ECO:0000256" key="1">
    <source>
        <dbReference type="ARBA" id="ARBA00011900"/>
    </source>
</evidence>
<name>A0A5C4VU71_9ACTN</name>
<dbReference type="SUPFAM" id="SSF53335">
    <property type="entry name" value="S-adenosyl-L-methionine-dependent methyltransferases"/>
    <property type="match status" value="1"/>
</dbReference>
<dbReference type="PROSITE" id="PS00092">
    <property type="entry name" value="N6_MTASE"/>
    <property type="match status" value="1"/>
</dbReference>
<dbReference type="InterPro" id="IPR003356">
    <property type="entry name" value="DNA_methylase_A-5"/>
</dbReference>
<dbReference type="AlphaFoldDB" id="A0A5C4VU71"/>
<evidence type="ECO:0000256" key="3">
    <source>
        <dbReference type="ARBA" id="ARBA00022679"/>
    </source>
</evidence>
<dbReference type="GO" id="GO:0009307">
    <property type="term" value="P:DNA restriction-modification system"/>
    <property type="evidence" value="ECO:0007669"/>
    <property type="project" value="UniProtKB-KW"/>
</dbReference>
<comment type="caution">
    <text evidence="8">The sequence shown here is derived from an EMBL/GenBank/DDBJ whole genome shotgun (WGS) entry which is preliminary data.</text>
</comment>
<dbReference type="PANTHER" id="PTHR33841">
    <property type="entry name" value="DNA METHYLTRANSFERASE YEEA-RELATED"/>
    <property type="match status" value="1"/>
</dbReference>
<dbReference type="EC" id="2.1.1.72" evidence="1"/>
<dbReference type="InterPro" id="IPR050953">
    <property type="entry name" value="N4_N6_ade-DNA_methylase"/>
</dbReference>
<protein>
    <recommendedName>
        <fullName evidence="1">site-specific DNA-methyltransferase (adenine-specific)</fullName>
        <ecNumber evidence="1">2.1.1.72</ecNumber>
    </recommendedName>
</protein>
<evidence type="ECO:0000256" key="6">
    <source>
        <dbReference type="SAM" id="Coils"/>
    </source>
</evidence>
<keyword evidence="6" id="KW-0175">Coiled coil</keyword>
<dbReference type="PRINTS" id="PR00507">
    <property type="entry name" value="N12N6MTFRASE"/>
</dbReference>
<dbReference type="EMBL" id="VDMP01000024">
    <property type="protein sequence ID" value="TNM39450.1"/>
    <property type="molecule type" value="Genomic_DNA"/>
</dbReference>
<keyword evidence="4" id="KW-0680">Restriction system</keyword>
<accession>A0A5C4VU71</accession>
<dbReference type="InterPro" id="IPR002052">
    <property type="entry name" value="DNA_methylase_N6_adenine_CS"/>
</dbReference>
<dbReference type="CDD" id="cd02440">
    <property type="entry name" value="AdoMet_MTases"/>
    <property type="match status" value="1"/>
</dbReference>
<keyword evidence="9" id="KW-1185">Reference proteome</keyword>